<organism evidence="2 3">
    <name type="scientific">Serendipita indica (strain DSM 11827)</name>
    <name type="common">Root endophyte fungus</name>
    <name type="synonym">Piriformospora indica</name>
    <dbReference type="NCBI Taxonomy" id="1109443"/>
    <lineage>
        <taxon>Eukaryota</taxon>
        <taxon>Fungi</taxon>
        <taxon>Dikarya</taxon>
        <taxon>Basidiomycota</taxon>
        <taxon>Agaricomycotina</taxon>
        <taxon>Agaricomycetes</taxon>
        <taxon>Sebacinales</taxon>
        <taxon>Serendipitaceae</taxon>
        <taxon>Serendipita</taxon>
    </lineage>
</organism>
<dbReference type="EMBL" id="CAFZ01000310">
    <property type="protein sequence ID" value="CCA74409.1"/>
    <property type="molecule type" value="Genomic_DNA"/>
</dbReference>
<protein>
    <submittedName>
        <fullName evidence="2">Uncharacterized protein</fullName>
    </submittedName>
</protein>
<dbReference type="Proteomes" id="UP000007148">
    <property type="component" value="Unassembled WGS sequence"/>
</dbReference>
<feature type="region of interest" description="Disordered" evidence="1">
    <location>
        <begin position="51"/>
        <end position="72"/>
    </location>
</feature>
<evidence type="ECO:0000313" key="2">
    <source>
        <dbReference type="EMBL" id="CCA74409.1"/>
    </source>
</evidence>
<name>G4TSW6_SERID</name>
<keyword evidence="3" id="KW-1185">Reference proteome</keyword>
<dbReference type="HOGENOM" id="CLU_1402938_0_0_1"/>
<gene>
    <name evidence="2" type="ORF">PIIN_08361</name>
</gene>
<dbReference type="AlphaFoldDB" id="G4TSW6"/>
<evidence type="ECO:0000256" key="1">
    <source>
        <dbReference type="SAM" id="MobiDB-lite"/>
    </source>
</evidence>
<feature type="compositionally biased region" description="Low complexity" evidence="1">
    <location>
        <begin position="55"/>
        <end position="69"/>
    </location>
</feature>
<dbReference type="InParanoid" id="G4TSW6"/>
<comment type="caution">
    <text evidence="2">The sequence shown here is derived from an EMBL/GenBank/DDBJ whole genome shotgun (WGS) entry which is preliminary data.</text>
</comment>
<accession>G4TSW6</accession>
<reference evidence="2 3" key="1">
    <citation type="journal article" date="2011" name="PLoS Pathog.">
        <title>Endophytic Life Strategies Decoded by Genome and Transcriptome Analyses of the Mutualistic Root Symbiont Piriformospora indica.</title>
        <authorList>
            <person name="Zuccaro A."/>
            <person name="Lahrmann U."/>
            <person name="Guldener U."/>
            <person name="Langen G."/>
            <person name="Pfiffi S."/>
            <person name="Biedenkopf D."/>
            <person name="Wong P."/>
            <person name="Samans B."/>
            <person name="Grimm C."/>
            <person name="Basiewicz M."/>
            <person name="Murat C."/>
            <person name="Martin F."/>
            <person name="Kogel K.H."/>
        </authorList>
    </citation>
    <scope>NUCLEOTIDE SEQUENCE [LARGE SCALE GENOMIC DNA]</scope>
    <source>
        <strain evidence="2 3">DSM 11827</strain>
    </source>
</reference>
<proteinExistence type="predicted"/>
<sequence>MSSEHSLPDPRLIEEYWKTAFGMAFPNVPNDMTARLDELGTFQTCRCWKHPPSPVQTSASPPSVPTSPQHRNVSVKYSAGRAMSGVVPAPGTSFTRAPNSLLTVTTPNVGAITGPASPSSEIVVGSPCPRCSRIHPRAVRAEACLNKWQDIRPFACGGACGLLGCSKEFFSKETLAKHTLPEDRKYETCDIWSV</sequence>
<evidence type="ECO:0000313" key="3">
    <source>
        <dbReference type="Proteomes" id="UP000007148"/>
    </source>
</evidence>